<evidence type="ECO:0000313" key="2">
    <source>
        <dbReference type="EMBL" id="KAJ7039346.1"/>
    </source>
</evidence>
<evidence type="ECO:0008006" key="4">
    <source>
        <dbReference type="Google" id="ProtNLM"/>
    </source>
</evidence>
<sequence>MRRQTRMIYLLVSLSLNSPLYAPTIMSDSRTYSRSLIFKGHGYPLFNPQPFDDLPLDTRRTGTEIGDVGIITSDGSFDVIFNICRAADDPLNRFGVPDGFEQVKLSSGDIAPQQLYFRPGADVSSTKITKRRLDIDAGVEGNVFFPLGAGAVVEISTASQTAAVLLLPDGASRTNLRPRRIFRDYALKHGQRWYAFVNGDLDRMVENGDLYLVTGVDKCSSWSLAAIENEAEGCGLSLKLKAASVGSASASCAWEWECASCFANSGPRRRPEEESWTDNQCVFLRGFKVAIRSTPLKRLGKTKVKSTEDLKPSEIQPRGRSMQISRRLSDGFGWLFVSSSGELSDGTKPYHPSDVINAYLLDSSPDAVVAVTHDDEWASVVTESKGLPSDSELLERVLDRYTVENRSGGGVCLQHIGAAG</sequence>
<name>A0AAD6T3Z6_9AGAR</name>
<dbReference type="EMBL" id="JARJCM010000027">
    <property type="protein sequence ID" value="KAJ7039346.1"/>
    <property type="molecule type" value="Genomic_DNA"/>
</dbReference>
<protein>
    <recommendedName>
        <fullName evidence="4">Phytase-like domain-containing protein</fullName>
    </recommendedName>
</protein>
<feature type="signal peptide" evidence="1">
    <location>
        <begin position="1"/>
        <end position="22"/>
    </location>
</feature>
<dbReference type="AlphaFoldDB" id="A0AAD6T3Z6"/>
<evidence type="ECO:0000313" key="3">
    <source>
        <dbReference type="Proteomes" id="UP001218188"/>
    </source>
</evidence>
<proteinExistence type="predicted"/>
<evidence type="ECO:0000256" key="1">
    <source>
        <dbReference type="SAM" id="SignalP"/>
    </source>
</evidence>
<comment type="caution">
    <text evidence="2">The sequence shown here is derived from an EMBL/GenBank/DDBJ whole genome shotgun (WGS) entry which is preliminary data.</text>
</comment>
<gene>
    <name evidence="2" type="ORF">C8F04DRAFT_305523</name>
</gene>
<organism evidence="2 3">
    <name type="scientific">Mycena alexandri</name>
    <dbReference type="NCBI Taxonomy" id="1745969"/>
    <lineage>
        <taxon>Eukaryota</taxon>
        <taxon>Fungi</taxon>
        <taxon>Dikarya</taxon>
        <taxon>Basidiomycota</taxon>
        <taxon>Agaricomycotina</taxon>
        <taxon>Agaricomycetes</taxon>
        <taxon>Agaricomycetidae</taxon>
        <taxon>Agaricales</taxon>
        <taxon>Marasmiineae</taxon>
        <taxon>Mycenaceae</taxon>
        <taxon>Mycena</taxon>
    </lineage>
</organism>
<keyword evidence="3" id="KW-1185">Reference proteome</keyword>
<reference evidence="2" key="1">
    <citation type="submission" date="2023-03" db="EMBL/GenBank/DDBJ databases">
        <title>Massive genome expansion in bonnet fungi (Mycena s.s.) driven by repeated elements and novel gene families across ecological guilds.</title>
        <authorList>
            <consortium name="Lawrence Berkeley National Laboratory"/>
            <person name="Harder C.B."/>
            <person name="Miyauchi S."/>
            <person name="Viragh M."/>
            <person name="Kuo A."/>
            <person name="Thoen E."/>
            <person name="Andreopoulos B."/>
            <person name="Lu D."/>
            <person name="Skrede I."/>
            <person name="Drula E."/>
            <person name="Henrissat B."/>
            <person name="Morin E."/>
            <person name="Kohler A."/>
            <person name="Barry K."/>
            <person name="LaButti K."/>
            <person name="Morin E."/>
            <person name="Salamov A."/>
            <person name="Lipzen A."/>
            <person name="Mereny Z."/>
            <person name="Hegedus B."/>
            <person name="Baldrian P."/>
            <person name="Stursova M."/>
            <person name="Weitz H."/>
            <person name="Taylor A."/>
            <person name="Grigoriev I.V."/>
            <person name="Nagy L.G."/>
            <person name="Martin F."/>
            <person name="Kauserud H."/>
        </authorList>
    </citation>
    <scope>NUCLEOTIDE SEQUENCE</scope>
    <source>
        <strain evidence="2">CBHHK200</strain>
    </source>
</reference>
<feature type="non-terminal residue" evidence="2">
    <location>
        <position position="420"/>
    </location>
</feature>
<accession>A0AAD6T3Z6</accession>
<dbReference type="Proteomes" id="UP001218188">
    <property type="component" value="Unassembled WGS sequence"/>
</dbReference>
<feature type="chain" id="PRO_5042212538" description="Phytase-like domain-containing protein" evidence="1">
    <location>
        <begin position="23"/>
        <end position="420"/>
    </location>
</feature>
<keyword evidence="1" id="KW-0732">Signal</keyword>